<evidence type="ECO:0000256" key="10">
    <source>
        <dbReference type="PIRNR" id="PIRNR003097"/>
    </source>
</evidence>
<feature type="transmembrane region" description="Helical" evidence="11">
    <location>
        <begin position="273"/>
        <end position="296"/>
    </location>
</feature>
<name>A0A0G0N9L7_9BACT</name>
<evidence type="ECO:0000256" key="7">
    <source>
        <dbReference type="ARBA" id="ARBA00022989"/>
    </source>
</evidence>
<evidence type="ECO:0000256" key="11">
    <source>
        <dbReference type="SAM" id="Phobius"/>
    </source>
</evidence>
<dbReference type="PIRSF" id="PIRSF003097">
    <property type="entry name" value="FtsX"/>
    <property type="match status" value="1"/>
</dbReference>
<dbReference type="InterPro" id="IPR040690">
    <property type="entry name" value="FtsX_ECD"/>
</dbReference>
<proteinExistence type="inferred from homology"/>
<dbReference type="Proteomes" id="UP000034665">
    <property type="component" value="Unassembled WGS sequence"/>
</dbReference>
<evidence type="ECO:0000259" key="12">
    <source>
        <dbReference type="Pfam" id="PF02687"/>
    </source>
</evidence>
<keyword evidence="6 11" id="KW-0812">Transmembrane</keyword>
<dbReference type="AlphaFoldDB" id="A0A0G0N9L7"/>
<evidence type="ECO:0000256" key="8">
    <source>
        <dbReference type="ARBA" id="ARBA00023136"/>
    </source>
</evidence>
<evidence type="ECO:0000256" key="6">
    <source>
        <dbReference type="ARBA" id="ARBA00022692"/>
    </source>
</evidence>
<evidence type="ECO:0000313" key="14">
    <source>
        <dbReference type="EMBL" id="KKR12123.1"/>
    </source>
</evidence>
<protein>
    <recommendedName>
        <fullName evidence="3 10">Cell division protein FtsX</fullName>
    </recommendedName>
</protein>
<feature type="transmembrane region" description="Helical" evidence="11">
    <location>
        <begin position="179"/>
        <end position="203"/>
    </location>
</feature>
<evidence type="ECO:0000256" key="5">
    <source>
        <dbReference type="ARBA" id="ARBA00022618"/>
    </source>
</evidence>
<evidence type="ECO:0000256" key="1">
    <source>
        <dbReference type="ARBA" id="ARBA00004651"/>
    </source>
</evidence>
<keyword evidence="8 10" id="KW-0472">Membrane</keyword>
<dbReference type="Pfam" id="PF18075">
    <property type="entry name" value="FtsX_ECD"/>
    <property type="match status" value="1"/>
</dbReference>
<evidence type="ECO:0000256" key="2">
    <source>
        <dbReference type="ARBA" id="ARBA00007379"/>
    </source>
</evidence>
<keyword evidence="9 10" id="KW-0131">Cell cycle</keyword>
<dbReference type="GO" id="GO:0051301">
    <property type="term" value="P:cell division"/>
    <property type="evidence" value="ECO:0007669"/>
    <property type="project" value="UniProtKB-KW"/>
</dbReference>
<dbReference type="InterPro" id="IPR003838">
    <property type="entry name" value="ABC3_permease_C"/>
</dbReference>
<comment type="subcellular location">
    <subcellularLocation>
        <location evidence="1">Cell membrane</location>
        <topology evidence="1">Multi-pass membrane protein</topology>
    </subcellularLocation>
</comment>
<evidence type="ECO:0000259" key="13">
    <source>
        <dbReference type="Pfam" id="PF18075"/>
    </source>
</evidence>
<feature type="transmembrane region" description="Helical" evidence="11">
    <location>
        <begin position="20"/>
        <end position="43"/>
    </location>
</feature>
<dbReference type="PANTHER" id="PTHR47755:SF1">
    <property type="entry name" value="CELL DIVISION PROTEIN FTSX"/>
    <property type="match status" value="1"/>
</dbReference>
<keyword evidence="5 10" id="KW-0132">Cell division</keyword>
<dbReference type="InterPro" id="IPR004513">
    <property type="entry name" value="FtsX"/>
</dbReference>
<dbReference type="Gene3D" id="3.30.70.3040">
    <property type="match status" value="1"/>
</dbReference>
<feature type="domain" description="FtsX extracellular" evidence="13">
    <location>
        <begin position="59"/>
        <end position="146"/>
    </location>
</feature>
<comment type="similarity">
    <text evidence="2 10">Belongs to the ABC-4 integral membrane protein family. FtsX subfamily.</text>
</comment>
<feature type="transmembrane region" description="Helical" evidence="11">
    <location>
        <begin position="231"/>
        <end position="253"/>
    </location>
</feature>
<dbReference type="EMBL" id="LBWR01000003">
    <property type="protein sequence ID" value="KKR12123.1"/>
    <property type="molecule type" value="Genomic_DNA"/>
</dbReference>
<organism evidence="14 15">
    <name type="scientific">Candidatus Wolfebacteria bacterium GW2011_GWC2_39_22</name>
    <dbReference type="NCBI Taxonomy" id="1619013"/>
    <lineage>
        <taxon>Bacteria</taxon>
        <taxon>Candidatus Wolfeibacteriota</taxon>
    </lineage>
</organism>
<dbReference type="PANTHER" id="PTHR47755">
    <property type="entry name" value="CELL DIVISION PROTEIN FTSX"/>
    <property type="match status" value="1"/>
</dbReference>
<evidence type="ECO:0000256" key="3">
    <source>
        <dbReference type="ARBA" id="ARBA00021907"/>
    </source>
</evidence>
<keyword evidence="4 10" id="KW-1003">Cell membrane</keyword>
<evidence type="ECO:0000256" key="9">
    <source>
        <dbReference type="ARBA" id="ARBA00023306"/>
    </source>
</evidence>
<feature type="domain" description="ABC3 transporter permease C-terminal" evidence="12">
    <location>
        <begin position="181"/>
        <end position="301"/>
    </location>
</feature>
<accession>A0A0G0N9L7</accession>
<evidence type="ECO:0000256" key="4">
    <source>
        <dbReference type="ARBA" id="ARBA00022475"/>
    </source>
</evidence>
<gene>
    <name evidence="14" type="ORF">UT41_C0003G0050</name>
</gene>
<dbReference type="GO" id="GO:0005886">
    <property type="term" value="C:plasma membrane"/>
    <property type="evidence" value="ECO:0007669"/>
    <property type="project" value="UniProtKB-SubCell"/>
</dbReference>
<keyword evidence="7 11" id="KW-1133">Transmembrane helix</keyword>
<comment type="caution">
    <text evidence="14">The sequence shown here is derived from an EMBL/GenBank/DDBJ whole genome shotgun (WGS) entry which is preliminary data.</text>
</comment>
<evidence type="ECO:0000313" key="15">
    <source>
        <dbReference type="Proteomes" id="UP000034665"/>
    </source>
</evidence>
<sequence>MLTTLSRVIKYGLVGFWRNGWLSTATIAIVFLVLVGLGGLLMFNSLANIVLTDIQDKIDVSVYFKVDAPEDRMLEVQRSLESLPEVKSVEYISRDKALEEFKEQHKDDSTVSQALEAIDSNPLAASLNIKARELRDYEAIAGYLEKDTYKEITDKISYTQNIGVIDRLKKIKGTVEQGGLLLVVFISLIAALIIFNTIRLAIYSNRDELAVMRLVGASNFFIRGPYMVEGIIYGITGSIMSIIVVTIAVFYTAPYASIFVPDINGWTYYLSNFFSFMFAQVFFGVGLGVLSSYIAVRKYLKL</sequence>
<dbReference type="Pfam" id="PF02687">
    <property type="entry name" value="FtsX"/>
    <property type="match status" value="1"/>
</dbReference>
<dbReference type="STRING" id="1619013.UT41_C0003G0050"/>
<reference evidence="14 15" key="1">
    <citation type="journal article" date="2015" name="Nature">
        <title>rRNA introns, odd ribosomes, and small enigmatic genomes across a large radiation of phyla.</title>
        <authorList>
            <person name="Brown C.T."/>
            <person name="Hug L.A."/>
            <person name="Thomas B.C."/>
            <person name="Sharon I."/>
            <person name="Castelle C.J."/>
            <person name="Singh A."/>
            <person name="Wilkins M.J."/>
            <person name="Williams K.H."/>
            <person name="Banfield J.F."/>
        </authorList>
    </citation>
    <scope>NUCLEOTIDE SEQUENCE [LARGE SCALE GENOMIC DNA]</scope>
</reference>